<evidence type="ECO:0000256" key="3">
    <source>
        <dbReference type="ARBA" id="ARBA00022729"/>
    </source>
</evidence>
<dbReference type="EC" id="2.7.11.1" evidence="8"/>
<dbReference type="PANTHER" id="PTHR48063">
    <property type="entry name" value="LRR RECEPTOR-LIKE KINASE"/>
    <property type="match status" value="1"/>
</dbReference>
<dbReference type="GO" id="GO:0016020">
    <property type="term" value="C:membrane"/>
    <property type="evidence" value="ECO:0007669"/>
    <property type="project" value="UniProtKB-SubCell"/>
</dbReference>
<evidence type="ECO:0000256" key="6">
    <source>
        <dbReference type="ARBA" id="ARBA00023180"/>
    </source>
</evidence>
<organism evidence="8 9">
    <name type="scientific">Helianthus annuus</name>
    <name type="common">Common sunflower</name>
    <dbReference type="NCBI Taxonomy" id="4232"/>
    <lineage>
        <taxon>Eukaryota</taxon>
        <taxon>Viridiplantae</taxon>
        <taxon>Streptophyta</taxon>
        <taxon>Embryophyta</taxon>
        <taxon>Tracheophyta</taxon>
        <taxon>Spermatophyta</taxon>
        <taxon>Magnoliopsida</taxon>
        <taxon>eudicotyledons</taxon>
        <taxon>Gunneridae</taxon>
        <taxon>Pentapetalae</taxon>
        <taxon>asterids</taxon>
        <taxon>campanulids</taxon>
        <taxon>Asterales</taxon>
        <taxon>Asteraceae</taxon>
        <taxon>Asteroideae</taxon>
        <taxon>Heliantheae alliance</taxon>
        <taxon>Heliantheae</taxon>
        <taxon>Helianthus</taxon>
    </lineage>
</organism>
<gene>
    <name evidence="8" type="ORF">HanXRQr2_Chr08g0326071</name>
</gene>
<keyword evidence="2 7" id="KW-0812">Transmembrane</keyword>
<evidence type="ECO:0000313" key="9">
    <source>
        <dbReference type="Proteomes" id="UP000215914"/>
    </source>
</evidence>
<reference evidence="8" key="1">
    <citation type="journal article" date="2017" name="Nature">
        <title>The sunflower genome provides insights into oil metabolism, flowering and Asterid evolution.</title>
        <authorList>
            <person name="Badouin H."/>
            <person name="Gouzy J."/>
            <person name="Grassa C.J."/>
            <person name="Murat F."/>
            <person name="Staton S.E."/>
            <person name="Cottret L."/>
            <person name="Lelandais-Briere C."/>
            <person name="Owens G.L."/>
            <person name="Carrere S."/>
            <person name="Mayjonade B."/>
            <person name="Legrand L."/>
            <person name="Gill N."/>
            <person name="Kane N.C."/>
            <person name="Bowers J.E."/>
            <person name="Hubner S."/>
            <person name="Bellec A."/>
            <person name="Berard A."/>
            <person name="Berges H."/>
            <person name="Blanchet N."/>
            <person name="Boniface M.C."/>
            <person name="Brunel D."/>
            <person name="Catrice O."/>
            <person name="Chaidir N."/>
            <person name="Claudel C."/>
            <person name="Donnadieu C."/>
            <person name="Faraut T."/>
            <person name="Fievet G."/>
            <person name="Helmstetter N."/>
            <person name="King M."/>
            <person name="Knapp S.J."/>
            <person name="Lai Z."/>
            <person name="Le Paslier M.C."/>
            <person name="Lippi Y."/>
            <person name="Lorenzon L."/>
            <person name="Mandel J.R."/>
            <person name="Marage G."/>
            <person name="Marchand G."/>
            <person name="Marquand E."/>
            <person name="Bret-Mestries E."/>
            <person name="Morien E."/>
            <person name="Nambeesan S."/>
            <person name="Nguyen T."/>
            <person name="Pegot-Espagnet P."/>
            <person name="Pouilly N."/>
            <person name="Raftis F."/>
            <person name="Sallet E."/>
            <person name="Schiex T."/>
            <person name="Thomas J."/>
            <person name="Vandecasteele C."/>
            <person name="Vares D."/>
            <person name="Vear F."/>
            <person name="Vautrin S."/>
            <person name="Crespi M."/>
            <person name="Mangin B."/>
            <person name="Burke J.M."/>
            <person name="Salse J."/>
            <person name="Munos S."/>
            <person name="Vincourt P."/>
            <person name="Rieseberg L.H."/>
            <person name="Langlade N.B."/>
        </authorList>
    </citation>
    <scope>NUCLEOTIDE SEQUENCE</scope>
    <source>
        <tissue evidence="8">Leaves</tissue>
    </source>
</reference>
<dbReference type="OrthoDB" id="1060944at2759"/>
<protein>
    <submittedName>
        <fullName evidence="8">Non-specific serine/threonine protein kinase</fullName>
        <ecNumber evidence="8">2.7.11.1</ecNumber>
    </submittedName>
</protein>
<proteinExistence type="predicted"/>
<evidence type="ECO:0000256" key="5">
    <source>
        <dbReference type="ARBA" id="ARBA00023136"/>
    </source>
</evidence>
<name>A0A9K3NCB3_HELAN</name>
<comment type="caution">
    <text evidence="8">The sequence shown here is derived from an EMBL/GenBank/DDBJ whole genome shotgun (WGS) entry which is preliminary data.</text>
</comment>
<keyword evidence="6" id="KW-0325">Glycoprotein</keyword>
<feature type="transmembrane region" description="Helical" evidence="7">
    <location>
        <begin position="96"/>
        <end position="119"/>
    </location>
</feature>
<dbReference type="EMBL" id="MNCJ02000323">
    <property type="protein sequence ID" value="KAF5794258.1"/>
    <property type="molecule type" value="Genomic_DNA"/>
</dbReference>
<dbReference type="InterPro" id="IPR032675">
    <property type="entry name" value="LRR_dom_sf"/>
</dbReference>
<dbReference type="InterPro" id="IPR046956">
    <property type="entry name" value="RLP23-like"/>
</dbReference>
<dbReference type="Proteomes" id="UP000215914">
    <property type="component" value="Unassembled WGS sequence"/>
</dbReference>
<keyword evidence="5 7" id="KW-0472">Membrane</keyword>
<dbReference type="Gramene" id="mRNA:HanXRQr2_Chr08g0326071">
    <property type="protein sequence ID" value="CDS:HanXRQr2_Chr08g0326071.1"/>
    <property type="gene ID" value="HanXRQr2_Chr08g0326071"/>
</dbReference>
<evidence type="ECO:0000256" key="7">
    <source>
        <dbReference type="SAM" id="Phobius"/>
    </source>
</evidence>
<keyword evidence="4 7" id="KW-1133">Transmembrane helix</keyword>
<keyword evidence="3" id="KW-0732">Signal</keyword>
<evidence type="ECO:0000256" key="2">
    <source>
        <dbReference type="ARBA" id="ARBA00022692"/>
    </source>
</evidence>
<evidence type="ECO:0000313" key="8">
    <source>
        <dbReference type="EMBL" id="KAF5794258.1"/>
    </source>
</evidence>
<keyword evidence="9" id="KW-1185">Reference proteome</keyword>
<reference evidence="8" key="2">
    <citation type="submission" date="2020-06" db="EMBL/GenBank/DDBJ databases">
        <title>Helianthus annuus Genome sequencing and assembly Release 2.</title>
        <authorList>
            <person name="Gouzy J."/>
            <person name="Langlade N."/>
            <person name="Munos S."/>
        </authorList>
    </citation>
    <scope>NUCLEOTIDE SEQUENCE</scope>
    <source>
        <tissue evidence="8">Leaves</tissue>
    </source>
</reference>
<comment type="subcellular location">
    <subcellularLocation>
        <location evidence="1">Membrane</location>
        <topology evidence="1">Single-pass type I membrane protein</topology>
    </subcellularLocation>
</comment>
<dbReference type="InterPro" id="IPR001611">
    <property type="entry name" value="Leu-rich_rpt"/>
</dbReference>
<dbReference type="PANTHER" id="PTHR48063:SF112">
    <property type="entry name" value="RECEPTOR LIKE PROTEIN 30-LIKE"/>
    <property type="match status" value="1"/>
</dbReference>
<keyword evidence="8" id="KW-0808">Transferase</keyword>
<dbReference type="Pfam" id="PF00560">
    <property type="entry name" value="LRR_1"/>
    <property type="match status" value="2"/>
</dbReference>
<dbReference type="SUPFAM" id="SSF52058">
    <property type="entry name" value="L domain-like"/>
    <property type="match status" value="1"/>
</dbReference>
<keyword evidence="8" id="KW-0418">Kinase</keyword>
<evidence type="ECO:0000256" key="1">
    <source>
        <dbReference type="ARBA" id="ARBA00004479"/>
    </source>
</evidence>
<keyword evidence="8" id="KW-0723">Serine/threonine-protein kinase</keyword>
<accession>A0A9K3NCB3</accession>
<sequence>MKALTSLDFSNNQLNGTIPPSMAALNFLSSMNLSHNKLSGRIPTGNQLQTLTDPSIYAGNRDLCDAPLPNNCSNPENPPATTSKNKYKKANELRKVWFYLDITCGFATGFWGIIGVLAFKKQWRRKLFMIAEVTMDKAYVAVAVRISKIKRGTEA</sequence>
<dbReference type="GO" id="GO:0004674">
    <property type="term" value="F:protein serine/threonine kinase activity"/>
    <property type="evidence" value="ECO:0007669"/>
    <property type="project" value="UniProtKB-KW"/>
</dbReference>
<dbReference type="PRINTS" id="PR00019">
    <property type="entry name" value="LEURICHRPT"/>
</dbReference>
<dbReference type="AlphaFoldDB" id="A0A9K3NCB3"/>
<dbReference type="Gene3D" id="3.80.10.10">
    <property type="entry name" value="Ribonuclease Inhibitor"/>
    <property type="match status" value="1"/>
</dbReference>
<evidence type="ECO:0000256" key="4">
    <source>
        <dbReference type="ARBA" id="ARBA00022989"/>
    </source>
</evidence>